<reference evidence="2 3" key="1">
    <citation type="journal article" date="2016" name="Nat. Commun.">
        <title>Ectomycorrhizal ecology is imprinted in the genome of the dominant symbiotic fungus Cenococcum geophilum.</title>
        <authorList>
            <consortium name="DOE Joint Genome Institute"/>
            <person name="Peter M."/>
            <person name="Kohler A."/>
            <person name="Ohm R.A."/>
            <person name="Kuo A."/>
            <person name="Krutzmann J."/>
            <person name="Morin E."/>
            <person name="Arend M."/>
            <person name="Barry K.W."/>
            <person name="Binder M."/>
            <person name="Choi C."/>
            <person name="Clum A."/>
            <person name="Copeland A."/>
            <person name="Grisel N."/>
            <person name="Haridas S."/>
            <person name="Kipfer T."/>
            <person name="LaButti K."/>
            <person name="Lindquist E."/>
            <person name="Lipzen A."/>
            <person name="Maire R."/>
            <person name="Meier B."/>
            <person name="Mihaltcheva S."/>
            <person name="Molinier V."/>
            <person name="Murat C."/>
            <person name="Poggeler S."/>
            <person name="Quandt C.A."/>
            <person name="Sperisen C."/>
            <person name="Tritt A."/>
            <person name="Tisserant E."/>
            <person name="Crous P.W."/>
            <person name="Henrissat B."/>
            <person name="Nehls U."/>
            <person name="Egli S."/>
            <person name="Spatafora J.W."/>
            <person name="Grigoriev I.V."/>
            <person name="Martin F.M."/>
        </authorList>
    </citation>
    <scope>NUCLEOTIDE SEQUENCE [LARGE SCALE GENOMIC DNA]</scope>
    <source>
        <strain evidence="2 3">CBS 207.34</strain>
    </source>
</reference>
<proteinExistence type="predicted"/>
<keyword evidence="1" id="KW-0732">Signal</keyword>
<evidence type="ECO:0000256" key="1">
    <source>
        <dbReference type="SAM" id="SignalP"/>
    </source>
</evidence>
<evidence type="ECO:0000313" key="2">
    <source>
        <dbReference type="EMBL" id="OCL13893.1"/>
    </source>
</evidence>
<evidence type="ECO:0000313" key="3">
    <source>
        <dbReference type="Proteomes" id="UP000250140"/>
    </source>
</evidence>
<organism evidence="2 3">
    <name type="scientific">Glonium stellatum</name>
    <dbReference type="NCBI Taxonomy" id="574774"/>
    <lineage>
        <taxon>Eukaryota</taxon>
        <taxon>Fungi</taxon>
        <taxon>Dikarya</taxon>
        <taxon>Ascomycota</taxon>
        <taxon>Pezizomycotina</taxon>
        <taxon>Dothideomycetes</taxon>
        <taxon>Pleosporomycetidae</taxon>
        <taxon>Gloniales</taxon>
        <taxon>Gloniaceae</taxon>
        <taxon>Glonium</taxon>
    </lineage>
</organism>
<feature type="chain" id="PRO_5034659813" evidence="1">
    <location>
        <begin position="24"/>
        <end position="400"/>
    </location>
</feature>
<accession>A0A8E2JY84</accession>
<dbReference type="EMBL" id="KV748657">
    <property type="protein sequence ID" value="OCL13893.1"/>
    <property type="molecule type" value="Genomic_DNA"/>
</dbReference>
<feature type="signal peptide" evidence="1">
    <location>
        <begin position="1"/>
        <end position="23"/>
    </location>
</feature>
<name>A0A8E2JY84_9PEZI</name>
<sequence>MSPLASLTCRLGLLALLARRSLADCISFGMDFQSGGSYFQNINSTDPFTFVSEFEGCNNDTANNVLVDPNGNQYLCTDTPLTPDDTPEMSTCPIDKDQLFTGPWSVLILSNNGDGDPIAYERDFSLTVGPQSTSTYTPTVTATAVITPVVNATSTTTSTTTTTLVAVTVTSPSTTIKPTTTVTPSQVTVTSTDTLLTLKFTKYSLSIVKTTKTVTATCITPTRQPHQDPTCRITPTVVTAAAMQTHKAKPVFRRVADKAAPFEMSKYLKERRERLEKARSLDESLGRRAPDPQPLVVTDTVTSDWTTTTSTSTAPATTVTYTTSTVVTSTVTPAPVTVLSGKATASVVTVTAPTPTKTKTKYTVATSYTTSTKTTTVVITTKTTPASVKTACRKAGGTLH</sequence>
<gene>
    <name evidence="2" type="ORF">AOQ84DRAFT_411292</name>
</gene>
<keyword evidence="3" id="KW-1185">Reference proteome</keyword>
<protein>
    <submittedName>
        <fullName evidence="2">Uncharacterized protein</fullName>
    </submittedName>
</protein>
<dbReference type="Proteomes" id="UP000250140">
    <property type="component" value="Unassembled WGS sequence"/>
</dbReference>
<dbReference type="AlphaFoldDB" id="A0A8E2JY84"/>
<dbReference type="OrthoDB" id="3937708at2759"/>